<gene>
    <name evidence="2" type="ORF">GCM10017774_59070</name>
</gene>
<dbReference type="InterPro" id="IPR056128">
    <property type="entry name" value="DUF7711"/>
</dbReference>
<dbReference type="Proteomes" id="UP000605568">
    <property type="component" value="Unassembled WGS sequence"/>
</dbReference>
<protein>
    <recommendedName>
        <fullName evidence="1">DUF7711 domain-containing protein</fullName>
    </recommendedName>
</protein>
<accession>A0ABQ3MLL2</accession>
<keyword evidence="3" id="KW-1185">Reference proteome</keyword>
<feature type="domain" description="DUF7711" evidence="1">
    <location>
        <begin position="5"/>
        <end position="196"/>
    </location>
</feature>
<reference evidence="3" key="1">
    <citation type="journal article" date="2019" name="Int. J. Syst. Evol. Microbiol.">
        <title>The Global Catalogue of Microorganisms (GCM) 10K type strain sequencing project: providing services to taxonomists for standard genome sequencing and annotation.</title>
        <authorList>
            <consortium name="The Broad Institute Genomics Platform"/>
            <consortium name="The Broad Institute Genome Sequencing Center for Infectious Disease"/>
            <person name="Wu L."/>
            <person name="Ma J."/>
        </authorList>
    </citation>
    <scope>NUCLEOTIDE SEQUENCE [LARGE SCALE GENOMIC DNA]</scope>
    <source>
        <strain evidence="3">CGMCC 4.7367</strain>
    </source>
</reference>
<evidence type="ECO:0000313" key="3">
    <source>
        <dbReference type="Proteomes" id="UP000605568"/>
    </source>
</evidence>
<organism evidence="2 3">
    <name type="scientific">Lentzea cavernae</name>
    <dbReference type="NCBI Taxonomy" id="2020703"/>
    <lineage>
        <taxon>Bacteria</taxon>
        <taxon>Bacillati</taxon>
        <taxon>Actinomycetota</taxon>
        <taxon>Actinomycetes</taxon>
        <taxon>Pseudonocardiales</taxon>
        <taxon>Pseudonocardiaceae</taxon>
        <taxon>Lentzea</taxon>
    </lineage>
</organism>
<sequence length="197" mass="22480">MIHPVKWTRAVHHLTELAEKCGDVPASFFRFQVVELWVFGDLLDVPRDVDVIEVALVTDLPVDEVPWMTEPVGAEHWANSTRLSRNPFEARWRSKDAPVWNHRVERPALLWSAADGISEETLVAVSDGTGELVRTQAPTADELRKRLEDELEVSLRALRRVNQEYTDRRWSPGKLTPQSDALWRTTTGYLDLLDATS</sequence>
<dbReference type="EMBL" id="BNAR01000010">
    <property type="protein sequence ID" value="GHH50358.1"/>
    <property type="molecule type" value="Genomic_DNA"/>
</dbReference>
<proteinExistence type="predicted"/>
<evidence type="ECO:0000313" key="2">
    <source>
        <dbReference type="EMBL" id="GHH50358.1"/>
    </source>
</evidence>
<comment type="caution">
    <text evidence="2">The sequence shown here is derived from an EMBL/GenBank/DDBJ whole genome shotgun (WGS) entry which is preliminary data.</text>
</comment>
<evidence type="ECO:0000259" key="1">
    <source>
        <dbReference type="Pfam" id="PF24821"/>
    </source>
</evidence>
<dbReference type="Pfam" id="PF24821">
    <property type="entry name" value="DUF7711"/>
    <property type="match status" value="1"/>
</dbReference>
<name>A0ABQ3MLL2_9PSEU</name>